<dbReference type="InterPro" id="IPR036056">
    <property type="entry name" value="Fibrinogen-like_C"/>
</dbReference>
<feature type="signal peptide" evidence="3">
    <location>
        <begin position="1"/>
        <end position="21"/>
    </location>
</feature>
<dbReference type="Proteomes" id="UP001497382">
    <property type="component" value="Unassembled WGS sequence"/>
</dbReference>
<comment type="caution">
    <text evidence="5">The sequence shown here is derived from an EMBL/GenBank/DDBJ whole genome shotgun (WGS) entry which is preliminary data.</text>
</comment>
<feature type="domain" description="Fibrinogen C-terminal" evidence="4">
    <location>
        <begin position="408"/>
        <end position="613"/>
    </location>
</feature>
<keyword evidence="3" id="KW-0732">Signal</keyword>
<dbReference type="Gene3D" id="3.90.215.10">
    <property type="entry name" value="Gamma Fibrinogen, chain A, domain 1"/>
    <property type="match status" value="1"/>
</dbReference>
<evidence type="ECO:0000313" key="5">
    <source>
        <dbReference type="EMBL" id="CAL1266614.1"/>
    </source>
</evidence>
<keyword evidence="2" id="KW-0175">Coiled coil</keyword>
<dbReference type="InterPro" id="IPR014716">
    <property type="entry name" value="Fibrinogen_a/b/g_C_1"/>
</dbReference>
<feature type="chain" id="PRO_5043796868" description="Fibrinogen C-terminal domain-containing protein" evidence="3">
    <location>
        <begin position="22"/>
        <end position="614"/>
    </location>
</feature>
<dbReference type="EMBL" id="CAXIEN010000024">
    <property type="protein sequence ID" value="CAL1266614.1"/>
    <property type="molecule type" value="Genomic_DNA"/>
</dbReference>
<dbReference type="CDD" id="cd00087">
    <property type="entry name" value="FReD"/>
    <property type="match status" value="1"/>
</dbReference>
<dbReference type="SMART" id="SM00186">
    <property type="entry name" value="FBG"/>
    <property type="match status" value="1"/>
</dbReference>
<reference evidence="5 6" key="1">
    <citation type="submission" date="2024-04" db="EMBL/GenBank/DDBJ databases">
        <authorList>
            <person name="Rising A."/>
            <person name="Reimegard J."/>
            <person name="Sonavane S."/>
            <person name="Akerstrom W."/>
            <person name="Nylinder S."/>
            <person name="Hedman E."/>
            <person name="Kallberg Y."/>
        </authorList>
    </citation>
    <scope>NUCLEOTIDE SEQUENCE [LARGE SCALE GENOMIC DNA]</scope>
</reference>
<dbReference type="SUPFAM" id="SSF56496">
    <property type="entry name" value="Fibrinogen C-terminal domain-like"/>
    <property type="match status" value="1"/>
</dbReference>
<keyword evidence="6" id="KW-1185">Reference proteome</keyword>
<proteinExistence type="predicted"/>
<dbReference type="AlphaFoldDB" id="A0AAV1Z534"/>
<dbReference type="GO" id="GO:0005615">
    <property type="term" value="C:extracellular space"/>
    <property type="evidence" value="ECO:0007669"/>
    <property type="project" value="TreeGrafter"/>
</dbReference>
<evidence type="ECO:0000256" key="1">
    <source>
        <dbReference type="ARBA" id="ARBA00023157"/>
    </source>
</evidence>
<organism evidence="5 6">
    <name type="scientific">Larinioides sclopetarius</name>
    <dbReference type="NCBI Taxonomy" id="280406"/>
    <lineage>
        <taxon>Eukaryota</taxon>
        <taxon>Metazoa</taxon>
        <taxon>Ecdysozoa</taxon>
        <taxon>Arthropoda</taxon>
        <taxon>Chelicerata</taxon>
        <taxon>Arachnida</taxon>
        <taxon>Araneae</taxon>
        <taxon>Araneomorphae</taxon>
        <taxon>Entelegynae</taxon>
        <taxon>Araneoidea</taxon>
        <taxon>Araneidae</taxon>
        <taxon>Larinioides</taxon>
    </lineage>
</organism>
<protein>
    <recommendedName>
        <fullName evidence="4">Fibrinogen C-terminal domain-containing protein</fullName>
    </recommendedName>
</protein>
<dbReference type="InterPro" id="IPR020837">
    <property type="entry name" value="Fibrinogen_CS"/>
</dbReference>
<feature type="coiled-coil region" evidence="2">
    <location>
        <begin position="86"/>
        <end position="134"/>
    </location>
</feature>
<sequence length="614" mass="70698">MSWKVQSIAVVLVLATLQCGAQRAREVLRGQVAMLRREQWRDRERIEALERRLLARGERDSPSSQAVASEGIFEVLEEVTREISGLAEELRQRQWLEEAVASLQAKQEEDGRVLRQLSRRVEVLEEEQRNISQLILSNIGPITNENKPLVVNTINPWSEEGSGDLLGESLFPAITPKHEAHLTPESKKETSKAVAILNNINGIEANEKVLNLSKQMHMVQKQTHLIQERCIELINNVTDDVKSYTALLDNLQDDLSGLWKRVVKVDFNAAQSQAALDVLERDWIEDRKSINILQNGSNAILVELNEHSKRLLALEMQTTNLTLQRCQNDGETYKSHLQIQNMDLRLTQIDHRIDESLKLYENHRKSNENILRSYRDALANLARRTHNMSGEILSLTNIQTNLRLDIDKFVKQLPKDCAKETTKGIILIEVPSLGPLEVLCDTTPDGGPWITVQRRFNGSESFFRDWTEYRNGFGDLKGEFWLGNKVLHLLTRKRRMKLHIDMWDIQDRFFYAEYKTFRIRSELDQYAIEISNHSGNASDALTSHVGMGFSTFDKDNDASSANCAVHHTGGWWYQHCHRADLNGRYSLGMTWYDEYSQEWLQLVRVEMKIAPNEY</sequence>
<dbReference type="Pfam" id="PF00147">
    <property type="entry name" value="Fibrinogen_C"/>
    <property type="match status" value="1"/>
</dbReference>
<dbReference type="PROSITE" id="PS51406">
    <property type="entry name" value="FIBRINOGEN_C_2"/>
    <property type="match status" value="1"/>
</dbReference>
<evidence type="ECO:0000259" key="4">
    <source>
        <dbReference type="PROSITE" id="PS51406"/>
    </source>
</evidence>
<evidence type="ECO:0000313" key="6">
    <source>
        <dbReference type="Proteomes" id="UP001497382"/>
    </source>
</evidence>
<evidence type="ECO:0000256" key="3">
    <source>
        <dbReference type="SAM" id="SignalP"/>
    </source>
</evidence>
<gene>
    <name evidence="5" type="ORF">LARSCL_LOCUS3197</name>
</gene>
<keyword evidence="1" id="KW-1015">Disulfide bond</keyword>
<dbReference type="PANTHER" id="PTHR19143:SF444">
    <property type="entry name" value="PROTEIN SCABROUS"/>
    <property type="match status" value="1"/>
</dbReference>
<evidence type="ECO:0000256" key="2">
    <source>
        <dbReference type="SAM" id="Coils"/>
    </source>
</evidence>
<dbReference type="InterPro" id="IPR002181">
    <property type="entry name" value="Fibrinogen_a/b/g_C_dom"/>
</dbReference>
<dbReference type="PANTHER" id="PTHR19143">
    <property type="entry name" value="FIBRINOGEN/TENASCIN/ANGIOPOEITIN"/>
    <property type="match status" value="1"/>
</dbReference>
<dbReference type="InterPro" id="IPR050373">
    <property type="entry name" value="Fibrinogen_C-term_domain"/>
</dbReference>
<accession>A0AAV1Z534</accession>
<dbReference type="PROSITE" id="PS00514">
    <property type="entry name" value="FIBRINOGEN_C_1"/>
    <property type="match status" value="1"/>
</dbReference>
<name>A0AAV1Z534_9ARAC</name>